<accession>A0AC58S466</accession>
<dbReference type="RefSeq" id="XP_075079674.1">
    <property type="nucleotide sequence ID" value="XM_075223573.1"/>
</dbReference>
<reference evidence="1" key="1">
    <citation type="journal article" date="2014" name="Nat. Commun.">
        <title>The tobacco genome sequence and its comparison with those of tomato and potato.</title>
        <authorList>
            <person name="Sierro N."/>
            <person name="Battey J.N."/>
            <person name="Ouadi S."/>
            <person name="Bakaher N."/>
            <person name="Bovet L."/>
            <person name="Willig A."/>
            <person name="Goepfert S."/>
            <person name="Peitsch M.C."/>
            <person name="Ivanov N.V."/>
        </authorList>
    </citation>
    <scope>NUCLEOTIDE SEQUENCE [LARGE SCALE GENOMIC DNA]</scope>
</reference>
<dbReference type="Proteomes" id="UP000790787">
    <property type="component" value="Chromosome 1"/>
</dbReference>
<proteinExistence type="predicted"/>
<protein>
    <submittedName>
        <fullName evidence="2">Uncharacterized protein LOC142164828</fullName>
    </submittedName>
</protein>
<keyword evidence="1" id="KW-1185">Reference proteome</keyword>
<gene>
    <name evidence="2" type="primary">LOC142164828</name>
</gene>
<evidence type="ECO:0000313" key="2">
    <source>
        <dbReference type="RefSeq" id="XP_075079674.1"/>
    </source>
</evidence>
<organism evidence="1 2">
    <name type="scientific">Nicotiana tabacum</name>
    <name type="common">Common tobacco</name>
    <dbReference type="NCBI Taxonomy" id="4097"/>
    <lineage>
        <taxon>Eukaryota</taxon>
        <taxon>Viridiplantae</taxon>
        <taxon>Streptophyta</taxon>
        <taxon>Embryophyta</taxon>
        <taxon>Tracheophyta</taxon>
        <taxon>Spermatophyta</taxon>
        <taxon>Magnoliopsida</taxon>
        <taxon>eudicotyledons</taxon>
        <taxon>Gunneridae</taxon>
        <taxon>Pentapetalae</taxon>
        <taxon>asterids</taxon>
        <taxon>lamiids</taxon>
        <taxon>Solanales</taxon>
        <taxon>Solanaceae</taxon>
        <taxon>Nicotianoideae</taxon>
        <taxon>Nicotianeae</taxon>
        <taxon>Nicotiana</taxon>
    </lineage>
</organism>
<evidence type="ECO:0000313" key="1">
    <source>
        <dbReference type="Proteomes" id="UP000790787"/>
    </source>
</evidence>
<sequence length="193" mass="21989">MPSIIYASNARKVWNDFQERFDRSDLTRIYHLWTAIATLRQGTDSVTSYFSKIKDLWDEIDVLNESYDNIRSNILAKRLVVTVNEAYAIATQEESQRSLGVVDTHREPLTMFAGRGQDFRAKRSDLICEYCGYKGHLKENCFKIIRYPANFKSKKKSQPGGGKAYANNVCPNSDEGKPMIVQDLYNGMVIGIG</sequence>
<reference evidence="2" key="2">
    <citation type="submission" date="2025-08" db="UniProtKB">
        <authorList>
            <consortium name="RefSeq"/>
        </authorList>
    </citation>
    <scope>IDENTIFICATION</scope>
    <source>
        <tissue evidence="2">Leaf</tissue>
    </source>
</reference>
<name>A0AC58S466_TOBAC</name>